<evidence type="ECO:0000256" key="7">
    <source>
        <dbReference type="ARBA" id="ARBA00048336"/>
    </source>
</evidence>
<keyword evidence="2" id="KW-0479">Metal-binding</keyword>
<dbReference type="CDD" id="cd00144">
    <property type="entry name" value="MPP_PPP_family"/>
    <property type="match status" value="1"/>
</dbReference>
<comment type="cofactor">
    <cofactor evidence="1">
        <name>Mn(2+)</name>
        <dbReference type="ChEBI" id="CHEBI:29035"/>
    </cofactor>
</comment>
<dbReference type="SMART" id="SM00156">
    <property type="entry name" value="PP2Ac"/>
    <property type="match status" value="1"/>
</dbReference>
<dbReference type="Pfam" id="PF00149">
    <property type="entry name" value="Metallophos"/>
    <property type="match status" value="1"/>
</dbReference>
<dbReference type="Gene3D" id="3.60.21.10">
    <property type="match status" value="1"/>
</dbReference>
<gene>
    <name evidence="10" type="ORF">TRFO_26769</name>
</gene>
<comment type="caution">
    <text evidence="10">The sequence shown here is derived from an EMBL/GenBank/DDBJ whole genome shotgun (WGS) entry which is preliminary data.</text>
</comment>
<keyword evidence="11" id="KW-1185">Reference proteome</keyword>
<dbReference type="InterPro" id="IPR050341">
    <property type="entry name" value="PP1_catalytic_subunit"/>
</dbReference>
<dbReference type="SUPFAM" id="SSF56300">
    <property type="entry name" value="Metallo-dependent phosphatases"/>
    <property type="match status" value="1"/>
</dbReference>
<dbReference type="AlphaFoldDB" id="A0A1J4K230"/>
<evidence type="ECO:0000256" key="4">
    <source>
        <dbReference type="ARBA" id="ARBA00022912"/>
    </source>
</evidence>
<feature type="domain" description="Serine/threonine specific protein phosphatases" evidence="9">
    <location>
        <begin position="117"/>
        <end position="122"/>
    </location>
</feature>
<keyword evidence="5" id="KW-0464">Manganese</keyword>
<evidence type="ECO:0000313" key="11">
    <source>
        <dbReference type="Proteomes" id="UP000179807"/>
    </source>
</evidence>
<dbReference type="GO" id="GO:0005634">
    <property type="term" value="C:nucleus"/>
    <property type="evidence" value="ECO:0007669"/>
    <property type="project" value="TreeGrafter"/>
</dbReference>
<dbReference type="GO" id="GO:0046872">
    <property type="term" value="F:metal ion binding"/>
    <property type="evidence" value="ECO:0007669"/>
    <property type="project" value="UniProtKB-KW"/>
</dbReference>
<reference evidence="10" key="1">
    <citation type="submission" date="2016-10" db="EMBL/GenBank/DDBJ databases">
        <authorList>
            <person name="Benchimol M."/>
            <person name="Almeida L.G."/>
            <person name="Vasconcelos A.T."/>
            <person name="Perreira-Neves A."/>
            <person name="Rosa I.A."/>
            <person name="Tasca T."/>
            <person name="Bogo M.R."/>
            <person name="de Souza W."/>
        </authorList>
    </citation>
    <scope>NUCLEOTIDE SEQUENCE [LARGE SCALE GENOMIC DNA]</scope>
    <source>
        <strain evidence="10">K</strain>
    </source>
</reference>
<keyword evidence="4" id="KW-0904">Protein phosphatase</keyword>
<dbReference type="EC" id="3.1.3.16" evidence="8"/>
<dbReference type="RefSeq" id="XP_068358633.1">
    <property type="nucleotide sequence ID" value="XM_068505147.1"/>
</dbReference>
<dbReference type="OrthoDB" id="445564at2759"/>
<dbReference type="Proteomes" id="UP000179807">
    <property type="component" value="Unassembled WGS sequence"/>
</dbReference>
<dbReference type="PANTHER" id="PTHR11668">
    <property type="entry name" value="SERINE/THREONINE PROTEIN PHOSPHATASE"/>
    <property type="match status" value="1"/>
</dbReference>
<organism evidence="10 11">
    <name type="scientific">Tritrichomonas foetus</name>
    <dbReference type="NCBI Taxonomy" id="1144522"/>
    <lineage>
        <taxon>Eukaryota</taxon>
        <taxon>Metamonada</taxon>
        <taxon>Parabasalia</taxon>
        <taxon>Tritrichomonadida</taxon>
        <taxon>Tritrichomonadidae</taxon>
        <taxon>Tritrichomonas</taxon>
    </lineage>
</organism>
<comment type="similarity">
    <text evidence="8">Belongs to the PPP phosphatase family.</text>
</comment>
<evidence type="ECO:0000256" key="8">
    <source>
        <dbReference type="RuleBase" id="RU004273"/>
    </source>
</evidence>
<dbReference type="GeneID" id="94839851"/>
<dbReference type="EMBL" id="MLAK01000756">
    <property type="protein sequence ID" value="OHT05497.1"/>
    <property type="molecule type" value="Genomic_DNA"/>
</dbReference>
<dbReference type="InterPro" id="IPR029052">
    <property type="entry name" value="Metallo-depent_PP-like"/>
</dbReference>
<evidence type="ECO:0000256" key="6">
    <source>
        <dbReference type="ARBA" id="ARBA00047761"/>
    </source>
</evidence>
<keyword evidence="3 8" id="KW-0378">Hydrolase</keyword>
<comment type="catalytic activity">
    <reaction evidence="7 8">
        <text>O-phospho-L-threonyl-[protein] + H2O = L-threonyl-[protein] + phosphate</text>
        <dbReference type="Rhea" id="RHEA:47004"/>
        <dbReference type="Rhea" id="RHEA-COMP:11060"/>
        <dbReference type="Rhea" id="RHEA-COMP:11605"/>
        <dbReference type="ChEBI" id="CHEBI:15377"/>
        <dbReference type="ChEBI" id="CHEBI:30013"/>
        <dbReference type="ChEBI" id="CHEBI:43474"/>
        <dbReference type="ChEBI" id="CHEBI:61977"/>
        <dbReference type="EC" id="3.1.3.16"/>
    </reaction>
</comment>
<comment type="catalytic activity">
    <reaction evidence="6">
        <text>O-phospho-L-seryl-[protein] + H2O = L-seryl-[protein] + phosphate</text>
        <dbReference type="Rhea" id="RHEA:20629"/>
        <dbReference type="Rhea" id="RHEA-COMP:9863"/>
        <dbReference type="Rhea" id="RHEA-COMP:11604"/>
        <dbReference type="ChEBI" id="CHEBI:15377"/>
        <dbReference type="ChEBI" id="CHEBI:29999"/>
        <dbReference type="ChEBI" id="CHEBI:43474"/>
        <dbReference type="ChEBI" id="CHEBI:83421"/>
        <dbReference type="EC" id="3.1.3.16"/>
    </reaction>
</comment>
<sequence length="449" mass="51299">MTQIEGIYIAYEQAVMSTNKLLVPVFASEEIEELLISSKKIFHDESILLHLEGEFIIVGDLHGHLFDLYRILKTHGFPPNQKYIFLGDLIDRGEFSLATVTLIFVMKCKYPENVYVIRGNHEFSNICENSGFKSEISYFYDNHLEDIPKLSHFVPPLLTNQENHKLELFPSNCSPNSPTNISKSKTLTTEIKLDLPSPNSIDTQKIFDLFIDAFSELPLAIHLKNPNGDIFCVHGGIGPKFQHISQMDRIVKPIYSVYGGIADEILWSDPSDEILTFCPSKRGIGHHYGHEATKQFLDRNNLRILIRGHQSILDGCEYSINGLVLTIFSASNYCNQINSKSGICIVKNDKIEEIVIFEPQKFIMREEATFMPSISRQKEIDTKRNKEKNELKYHESKPLFNLENASFNMRKSTPNFTEKKQLSKGKPVINNAVNLTPKKVTRQKRIMIG</sequence>
<protein>
    <recommendedName>
        <fullName evidence="8">Serine/threonine-protein phosphatase</fullName>
        <ecNumber evidence="8">3.1.3.16</ecNumber>
    </recommendedName>
</protein>
<dbReference type="GO" id="GO:0005737">
    <property type="term" value="C:cytoplasm"/>
    <property type="evidence" value="ECO:0007669"/>
    <property type="project" value="TreeGrafter"/>
</dbReference>
<evidence type="ECO:0000256" key="2">
    <source>
        <dbReference type="ARBA" id="ARBA00022723"/>
    </source>
</evidence>
<evidence type="ECO:0000256" key="1">
    <source>
        <dbReference type="ARBA" id="ARBA00001936"/>
    </source>
</evidence>
<proteinExistence type="inferred from homology"/>
<name>A0A1J4K230_9EUKA</name>
<evidence type="ECO:0000256" key="5">
    <source>
        <dbReference type="ARBA" id="ARBA00023211"/>
    </source>
</evidence>
<evidence type="ECO:0000256" key="3">
    <source>
        <dbReference type="ARBA" id="ARBA00022801"/>
    </source>
</evidence>
<evidence type="ECO:0000313" key="10">
    <source>
        <dbReference type="EMBL" id="OHT05497.1"/>
    </source>
</evidence>
<dbReference type="InterPro" id="IPR006186">
    <property type="entry name" value="Ser/Thr-sp_prot-phosphatase"/>
</dbReference>
<dbReference type="InterPro" id="IPR004843">
    <property type="entry name" value="Calcineurin-like_PHP"/>
</dbReference>
<accession>A0A1J4K230</accession>
<evidence type="ECO:0000259" key="9">
    <source>
        <dbReference type="PROSITE" id="PS00125"/>
    </source>
</evidence>
<dbReference type="GO" id="GO:0004722">
    <property type="term" value="F:protein serine/threonine phosphatase activity"/>
    <property type="evidence" value="ECO:0007669"/>
    <property type="project" value="UniProtKB-EC"/>
</dbReference>
<dbReference type="PANTHER" id="PTHR11668:SF300">
    <property type="entry name" value="SERINE_THREONINE-PROTEIN PHOSPHATASE"/>
    <property type="match status" value="1"/>
</dbReference>
<dbReference type="PRINTS" id="PR00114">
    <property type="entry name" value="STPHPHTASE"/>
</dbReference>
<dbReference type="PROSITE" id="PS00125">
    <property type="entry name" value="SER_THR_PHOSPHATASE"/>
    <property type="match status" value="1"/>
</dbReference>
<dbReference type="VEuPathDB" id="TrichDB:TRFO_26769"/>